<dbReference type="RefSeq" id="WP_169488863.1">
    <property type="nucleotide sequence ID" value="NZ_JABBGJ010000036.1"/>
</dbReference>
<evidence type="ECO:0000313" key="2">
    <source>
        <dbReference type="Proteomes" id="UP000544134"/>
    </source>
</evidence>
<comment type="caution">
    <text evidence="1">The sequence shown here is derived from an EMBL/GenBank/DDBJ whole genome shotgun (WGS) entry which is preliminary data.</text>
</comment>
<dbReference type="AlphaFoldDB" id="A0A848ILP5"/>
<evidence type="ECO:0000313" key="1">
    <source>
        <dbReference type="EMBL" id="NMM02043.1"/>
    </source>
</evidence>
<dbReference type="Proteomes" id="UP000544134">
    <property type="component" value="Unassembled WGS sequence"/>
</dbReference>
<reference evidence="1 2" key="1">
    <citation type="submission" date="2020-04" db="EMBL/GenBank/DDBJ databases">
        <title>Paraburkholderia sp. RP-4-7 isolated from soil.</title>
        <authorList>
            <person name="Dahal R.H."/>
        </authorList>
    </citation>
    <scope>NUCLEOTIDE SEQUENCE [LARGE SCALE GENOMIC DNA]</scope>
    <source>
        <strain evidence="1 2">RP-4-7</strain>
    </source>
</reference>
<keyword evidence="2" id="KW-1185">Reference proteome</keyword>
<organism evidence="1 2">
    <name type="scientific">Paraburkholderia polaris</name>
    <dbReference type="NCBI Taxonomy" id="2728848"/>
    <lineage>
        <taxon>Bacteria</taxon>
        <taxon>Pseudomonadati</taxon>
        <taxon>Pseudomonadota</taxon>
        <taxon>Betaproteobacteria</taxon>
        <taxon>Burkholderiales</taxon>
        <taxon>Burkholderiaceae</taxon>
        <taxon>Paraburkholderia</taxon>
    </lineage>
</organism>
<dbReference type="EMBL" id="JABBGJ010000036">
    <property type="protein sequence ID" value="NMM02043.1"/>
    <property type="molecule type" value="Genomic_DNA"/>
</dbReference>
<name>A0A848ILP5_9BURK</name>
<accession>A0A848ILP5</accession>
<gene>
    <name evidence="1" type="ORF">HHL24_29445</name>
</gene>
<protein>
    <submittedName>
        <fullName evidence="1">Uncharacterized protein</fullName>
    </submittedName>
</protein>
<proteinExistence type="predicted"/>
<sequence length="80" mass="9134">MTASALRKLPITWRLVQRPRWVGFGSLVSVEAREVRTDQRLPGPAIEDRSNASSYKISNVGFTEMLPKIYDHPHFLNPDL</sequence>